<dbReference type="RefSeq" id="WP_220380439.1">
    <property type="nucleotide sequence ID" value="NZ_CP080544.1"/>
</dbReference>
<dbReference type="Gene3D" id="2.60.40.1820">
    <property type="match status" value="1"/>
</dbReference>
<evidence type="ECO:0000259" key="2">
    <source>
        <dbReference type="Pfam" id="PF03168"/>
    </source>
</evidence>
<dbReference type="InterPro" id="IPR004864">
    <property type="entry name" value="LEA_2"/>
</dbReference>
<accession>A0ABX8WS26</accession>
<dbReference type="Proteomes" id="UP000824755">
    <property type="component" value="Chromosome"/>
</dbReference>
<name>A0ABX8WS26_9GAMM</name>
<reference evidence="3 4" key="1">
    <citation type="submission" date="2021-08" db="EMBL/GenBank/DDBJ databases">
        <title>Lysobacter sp. strain CJ11 Genome sequencing and assembly.</title>
        <authorList>
            <person name="Kim I."/>
        </authorList>
    </citation>
    <scope>NUCLEOTIDE SEQUENCE [LARGE SCALE GENOMIC DNA]</scope>
    <source>
        <strain evidence="3 4">CJ11</strain>
    </source>
</reference>
<organism evidence="3 4">
    <name type="scientific">Lysobacter soyae</name>
    <dbReference type="NCBI Taxonomy" id="2764185"/>
    <lineage>
        <taxon>Bacteria</taxon>
        <taxon>Pseudomonadati</taxon>
        <taxon>Pseudomonadota</taxon>
        <taxon>Gammaproteobacteria</taxon>
        <taxon>Lysobacterales</taxon>
        <taxon>Lysobacteraceae</taxon>
        <taxon>Lysobacter</taxon>
    </lineage>
</organism>
<dbReference type="Pfam" id="PF03168">
    <property type="entry name" value="LEA_2"/>
    <property type="match status" value="1"/>
</dbReference>
<sequence>MTLVRTLLIILLSALVGACASTGGARISEPDARIQQIQVDANGRWNVTVRLQNYSSIEMRFDRIALMARFDDSTVVPLNAAPAMTVPAESADVFNLQITPDAQAKLFIADALASGRSLPYTLGGKVSAAPGTGGARDYILDSKHNQLSPVPGLPGTLR</sequence>
<evidence type="ECO:0000256" key="1">
    <source>
        <dbReference type="SAM" id="SignalP"/>
    </source>
</evidence>
<dbReference type="SUPFAM" id="SSF117070">
    <property type="entry name" value="LEA14-like"/>
    <property type="match status" value="1"/>
</dbReference>
<dbReference type="EMBL" id="CP080544">
    <property type="protein sequence ID" value="QYR53632.1"/>
    <property type="molecule type" value="Genomic_DNA"/>
</dbReference>
<protein>
    <submittedName>
        <fullName evidence="3">LEA type 2 family protein</fullName>
    </submittedName>
</protein>
<proteinExistence type="predicted"/>
<feature type="chain" id="PRO_5045187607" evidence="1">
    <location>
        <begin position="21"/>
        <end position="158"/>
    </location>
</feature>
<evidence type="ECO:0000313" key="4">
    <source>
        <dbReference type="Proteomes" id="UP000824755"/>
    </source>
</evidence>
<feature type="signal peptide" evidence="1">
    <location>
        <begin position="1"/>
        <end position="20"/>
    </location>
</feature>
<dbReference type="PROSITE" id="PS51257">
    <property type="entry name" value="PROKAR_LIPOPROTEIN"/>
    <property type="match status" value="1"/>
</dbReference>
<feature type="domain" description="Late embryogenesis abundant protein LEA-2 subgroup" evidence="2">
    <location>
        <begin position="48"/>
        <end position="132"/>
    </location>
</feature>
<keyword evidence="1" id="KW-0732">Signal</keyword>
<gene>
    <name evidence="3" type="ORF">H8L67_03825</name>
</gene>
<evidence type="ECO:0000313" key="3">
    <source>
        <dbReference type="EMBL" id="QYR53632.1"/>
    </source>
</evidence>
<keyword evidence="4" id="KW-1185">Reference proteome</keyword>